<organism evidence="1 2">
    <name type="scientific">Pedobacter ginsengiterrae</name>
    <dbReference type="NCBI Taxonomy" id="871696"/>
    <lineage>
        <taxon>Bacteria</taxon>
        <taxon>Pseudomonadati</taxon>
        <taxon>Bacteroidota</taxon>
        <taxon>Sphingobacteriia</taxon>
        <taxon>Sphingobacteriales</taxon>
        <taxon>Sphingobacteriaceae</taxon>
        <taxon>Pedobacter</taxon>
    </lineage>
</organism>
<dbReference type="Proteomes" id="UP001501081">
    <property type="component" value="Unassembled WGS sequence"/>
</dbReference>
<dbReference type="RefSeq" id="WP_344767727.1">
    <property type="nucleotide sequence ID" value="NZ_BAABAK010000015.1"/>
</dbReference>
<proteinExistence type="predicted"/>
<dbReference type="EMBL" id="BAABAK010000015">
    <property type="protein sequence ID" value="GAA3972554.1"/>
    <property type="molecule type" value="Genomic_DNA"/>
</dbReference>
<evidence type="ECO:0008006" key="3">
    <source>
        <dbReference type="Google" id="ProtNLM"/>
    </source>
</evidence>
<evidence type="ECO:0000313" key="2">
    <source>
        <dbReference type="Proteomes" id="UP001501081"/>
    </source>
</evidence>
<comment type="caution">
    <text evidence="1">The sequence shown here is derived from an EMBL/GenBank/DDBJ whole genome shotgun (WGS) entry which is preliminary data.</text>
</comment>
<gene>
    <name evidence="1" type="ORF">GCM10022246_26070</name>
</gene>
<keyword evidence="2" id="KW-1185">Reference proteome</keyword>
<sequence>MIKIDLSKEYSKILKKYLKAFELESIDIAYLVQTKKDVIDGVLKNEKSVVLYTLEQIAQIFSLRYYEFGNPNHPIPSLDSLPEKTKQRIEYRKKEGPAKETTYTSSEINNRISDVLSTFKVGDEFLAEEIVNSISKKYDETYSVSDIINRFKKTFRENIEKTDRKHTARKGRGPKPLYYRLVKII</sequence>
<reference evidence="2" key="1">
    <citation type="journal article" date="2019" name="Int. J. Syst. Evol. Microbiol.">
        <title>The Global Catalogue of Microorganisms (GCM) 10K type strain sequencing project: providing services to taxonomists for standard genome sequencing and annotation.</title>
        <authorList>
            <consortium name="The Broad Institute Genomics Platform"/>
            <consortium name="The Broad Institute Genome Sequencing Center for Infectious Disease"/>
            <person name="Wu L."/>
            <person name="Ma J."/>
        </authorList>
    </citation>
    <scope>NUCLEOTIDE SEQUENCE [LARGE SCALE GENOMIC DNA]</scope>
    <source>
        <strain evidence="2">JCM 17338</strain>
    </source>
</reference>
<protein>
    <recommendedName>
        <fullName evidence="3">Transcriptional regulator</fullName>
    </recommendedName>
</protein>
<evidence type="ECO:0000313" key="1">
    <source>
        <dbReference type="EMBL" id="GAA3972554.1"/>
    </source>
</evidence>
<name>A0ABP7PZA7_9SPHI</name>
<accession>A0ABP7PZA7</accession>